<dbReference type="GO" id="GO:0003824">
    <property type="term" value="F:catalytic activity"/>
    <property type="evidence" value="ECO:0007669"/>
    <property type="project" value="UniProtKB-KW"/>
</dbReference>
<evidence type="ECO:0000256" key="2">
    <source>
        <dbReference type="SAM" id="MobiDB-lite"/>
    </source>
</evidence>
<dbReference type="PANTHER" id="PTHR37984">
    <property type="entry name" value="PROTEIN CBG26694"/>
    <property type="match status" value="1"/>
</dbReference>
<reference evidence="4 5" key="1">
    <citation type="submission" date="2015-01" db="EMBL/GenBank/DDBJ databases">
        <title>Evolution of Trichinella species and genotypes.</title>
        <authorList>
            <person name="Korhonen P.K."/>
            <person name="Edoardo P."/>
            <person name="Giuseppe L.R."/>
            <person name="Gasser R.B."/>
        </authorList>
    </citation>
    <scope>NUCLEOTIDE SEQUENCE [LARGE SCALE GENOMIC DNA]</scope>
    <source>
        <strain evidence="4">ISS3</strain>
    </source>
</reference>
<protein>
    <submittedName>
        <fullName evidence="4">Retrovirus-related Pol polyprotein from transposon</fullName>
    </submittedName>
</protein>
<evidence type="ECO:0000313" key="4">
    <source>
        <dbReference type="EMBL" id="KRY40553.1"/>
    </source>
</evidence>
<feature type="region of interest" description="Disordered" evidence="2">
    <location>
        <begin position="338"/>
        <end position="363"/>
    </location>
</feature>
<dbReference type="InterPro" id="IPR050951">
    <property type="entry name" value="Retrovirus_Pol_polyprotein"/>
</dbReference>
<dbReference type="EMBL" id="JYDH01000012">
    <property type="protein sequence ID" value="KRY40553.1"/>
    <property type="molecule type" value="Genomic_DNA"/>
</dbReference>
<dbReference type="Proteomes" id="UP000054776">
    <property type="component" value="Unassembled WGS sequence"/>
</dbReference>
<feature type="compositionally biased region" description="Polar residues" evidence="2">
    <location>
        <begin position="338"/>
        <end position="348"/>
    </location>
</feature>
<comment type="caution">
    <text evidence="4">The sequence shown here is derived from an EMBL/GenBank/DDBJ whole genome shotgun (WGS) entry which is preliminary data.</text>
</comment>
<dbReference type="SUPFAM" id="SSF56672">
    <property type="entry name" value="DNA/RNA polymerases"/>
    <property type="match status" value="2"/>
</dbReference>
<dbReference type="Gene3D" id="3.30.70.270">
    <property type="match status" value="2"/>
</dbReference>
<dbReference type="STRING" id="6334.A0A0V1BTT9"/>
<organism evidence="4 5">
    <name type="scientific">Trichinella spiralis</name>
    <name type="common">Trichina worm</name>
    <dbReference type="NCBI Taxonomy" id="6334"/>
    <lineage>
        <taxon>Eukaryota</taxon>
        <taxon>Metazoa</taxon>
        <taxon>Ecdysozoa</taxon>
        <taxon>Nematoda</taxon>
        <taxon>Enoplea</taxon>
        <taxon>Dorylaimia</taxon>
        <taxon>Trichinellida</taxon>
        <taxon>Trichinellidae</taxon>
        <taxon>Trichinella</taxon>
    </lineage>
</organism>
<dbReference type="Gene3D" id="3.10.10.10">
    <property type="entry name" value="HIV Type 1 Reverse Transcriptase, subunit A, domain 1"/>
    <property type="match status" value="1"/>
</dbReference>
<feature type="domain" description="Reverse transcriptase/retrotransposon-derived protein RNase H-like" evidence="3">
    <location>
        <begin position="255"/>
        <end position="332"/>
    </location>
</feature>
<dbReference type="Gene3D" id="3.30.420.10">
    <property type="entry name" value="Ribonuclease H-like superfamily/Ribonuclease H"/>
    <property type="match status" value="1"/>
</dbReference>
<dbReference type="GO" id="GO:0006259">
    <property type="term" value="P:DNA metabolic process"/>
    <property type="evidence" value="ECO:0007669"/>
    <property type="project" value="UniProtKB-ARBA"/>
</dbReference>
<dbReference type="AlphaFoldDB" id="A0A0V1BTT9"/>
<dbReference type="Pfam" id="PF17919">
    <property type="entry name" value="RT_RNaseH_2"/>
    <property type="match status" value="1"/>
</dbReference>
<dbReference type="InterPro" id="IPR036397">
    <property type="entry name" value="RNaseH_sf"/>
</dbReference>
<evidence type="ECO:0000256" key="1">
    <source>
        <dbReference type="ARBA" id="ARBA00023268"/>
    </source>
</evidence>
<name>A0A0V1BTT9_TRISP</name>
<sequence>MDTQSGGLENRRVLVMAGLQAGNTPCVNETRAVVSVIPESLWHSASGGEPLKREKGTIKGYVRIEHASAPAGQPGISAAVVANSRDANPDSARRLPQAHCVDYHELNAFTCVDAQPIPRIDDTLDVLLFAKWFSTLDLASGYCLLLVDESLSIQGHVIRPVSCQYPTDDGKRFEGVDMQGLLGVPRRHYRLRADRGRTSGTTDQGAPPPAVRGAEDQAIEVPADASKCIRRFVKNFAGIAGPLHILVRKGHWWSWASEQEDALTKLKTALCTSSVMTYPYFDRLFLLDVDASEYALSAVFSHPHDQGLLAVIAYVSRSLSQPEQKYCAMRRESMNSKLSTGLDHNTGTPMPYPEESTGSAGPRIQRRHARATLTKRRQALMQIHPVSRRFQRVGLDLRGPLEETRRGNRYILVVYDYFFNGQKHSHCLILRRSRVAKTRITAYHPQCDGMVERINQTLIDMLVKVSINQPEDCGYDMRVATRRAGGNYRVYVQRLRHELEQLFDTVRAKAGLEQRRQMFWKAKKAHGHVYKPGDHVWLQVPVKTKLGAHWD</sequence>
<dbReference type="InterPro" id="IPR043128">
    <property type="entry name" value="Rev_trsase/Diguanyl_cyclase"/>
</dbReference>
<dbReference type="SUPFAM" id="SSF53098">
    <property type="entry name" value="Ribonuclease H-like"/>
    <property type="match status" value="1"/>
</dbReference>
<keyword evidence="1" id="KW-0511">Multifunctional enzyme</keyword>
<keyword evidence="5" id="KW-1185">Reference proteome</keyword>
<dbReference type="InterPro" id="IPR012337">
    <property type="entry name" value="RNaseH-like_sf"/>
</dbReference>
<accession>A0A0V1BTT9</accession>
<dbReference type="OrthoDB" id="425619at2759"/>
<evidence type="ECO:0000313" key="5">
    <source>
        <dbReference type="Proteomes" id="UP000054776"/>
    </source>
</evidence>
<dbReference type="PANTHER" id="PTHR37984:SF5">
    <property type="entry name" value="PROTEIN NYNRIN-LIKE"/>
    <property type="match status" value="1"/>
</dbReference>
<dbReference type="GO" id="GO:0003676">
    <property type="term" value="F:nucleic acid binding"/>
    <property type="evidence" value="ECO:0007669"/>
    <property type="project" value="InterPro"/>
</dbReference>
<gene>
    <name evidence="4" type="primary">POL</name>
    <name evidence="4" type="ORF">T01_4504</name>
</gene>
<dbReference type="InParanoid" id="A0A0V1BTT9"/>
<dbReference type="GO" id="GO:0042575">
    <property type="term" value="C:DNA polymerase complex"/>
    <property type="evidence" value="ECO:0007669"/>
    <property type="project" value="UniProtKB-ARBA"/>
</dbReference>
<evidence type="ECO:0000259" key="3">
    <source>
        <dbReference type="Pfam" id="PF17919"/>
    </source>
</evidence>
<proteinExistence type="predicted"/>
<dbReference type="InterPro" id="IPR043502">
    <property type="entry name" value="DNA/RNA_pol_sf"/>
</dbReference>
<feature type="region of interest" description="Disordered" evidence="2">
    <location>
        <begin position="193"/>
        <end position="215"/>
    </location>
</feature>
<dbReference type="InterPro" id="IPR041577">
    <property type="entry name" value="RT_RNaseH_2"/>
</dbReference>